<sequence length="271" mass="29851">MATDTQLEAQRLVSISLTKMAESRAHRSGISLHKSLLVATVLQKARYLCMEEVFRLVHASPVYQQHPDDQQCYDFDDDHLIGLTPEEAGIPDQPDAPYTDLAEGEFGAAQEPDYDKENLAPEAPTYFDLDKAPRDQCFRERSTSISSSSAASYCKNLKRRRAACDSETEEAVQSILPKKTRTLSFDSDCDDSVFGDDDPFLGATEGGAVFVDDECGSKSRDIDRITSLVSIFSFGGIAYGLTRSSSTPDLCSAQAKETDSLQQRPYLAMTV</sequence>
<dbReference type="AlphaFoldDB" id="A0AAN9YAQ2"/>
<protein>
    <recommendedName>
        <fullName evidence="4">Immediate early response gene 5-like protein</fullName>
    </recommendedName>
</protein>
<dbReference type="InterPro" id="IPR008653">
    <property type="entry name" value="IER"/>
</dbReference>
<evidence type="ECO:0000313" key="2">
    <source>
        <dbReference type="EMBL" id="KAK7604127.1"/>
    </source>
</evidence>
<proteinExistence type="inferred from homology"/>
<evidence type="ECO:0000256" key="1">
    <source>
        <dbReference type="ARBA" id="ARBA00006186"/>
    </source>
</evidence>
<dbReference type="Proteomes" id="UP001367676">
    <property type="component" value="Unassembled WGS sequence"/>
</dbReference>
<dbReference type="EMBL" id="JBBCAQ010000004">
    <property type="protein sequence ID" value="KAK7604127.1"/>
    <property type="molecule type" value="Genomic_DNA"/>
</dbReference>
<gene>
    <name evidence="2" type="ORF">V9T40_004400</name>
</gene>
<organism evidence="2 3">
    <name type="scientific">Parthenolecanium corni</name>
    <dbReference type="NCBI Taxonomy" id="536013"/>
    <lineage>
        <taxon>Eukaryota</taxon>
        <taxon>Metazoa</taxon>
        <taxon>Ecdysozoa</taxon>
        <taxon>Arthropoda</taxon>
        <taxon>Hexapoda</taxon>
        <taxon>Insecta</taxon>
        <taxon>Pterygota</taxon>
        <taxon>Neoptera</taxon>
        <taxon>Paraneoptera</taxon>
        <taxon>Hemiptera</taxon>
        <taxon>Sternorrhyncha</taxon>
        <taxon>Coccoidea</taxon>
        <taxon>Coccidae</taxon>
        <taxon>Parthenolecanium</taxon>
    </lineage>
</organism>
<dbReference type="Pfam" id="PF05760">
    <property type="entry name" value="IER"/>
    <property type="match status" value="1"/>
</dbReference>
<comment type="similarity">
    <text evidence="1">Belongs to the IER family.</text>
</comment>
<keyword evidence="3" id="KW-1185">Reference proteome</keyword>
<evidence type="ECO:0008006" key="4">
    <source>
        <dbReference type="Google" id="ProtNLM"/>
    </source>
</evidence>
<dbReference type="PANTHER" id="PTHR15895">
    <property type="entry name" value="IMMEDIATE EARLY RESPONSE GENE"/>
    <property type="match status" value="1"/>
</dbReference>
<evidence type="ECO:0000313" key="3">
    <source>
        <dbReference type="Proteomes" id="UP001367676"/>
    </source>
</evidence>
<comment type="caution">
    <text evidence="2">The sequence shown here is derived from an EMBL/GenBank/DDBJ whole genome shotgun (WGS) entry which is preliminary data.</text>
</comment>
<reference evidence="2 3" key="1">
    <citation type="submission" date="2024-03" db="EMBL/GenBank/DDBJ databases">
        <title>Adaptation during the transition from Ophiocordyceps entomopathogen to insect associate is accompanied by gene loss and intensified selection.</title>
        <authorList>
            <person name="Ward C.M."/>
            <person name="Onetto C.A."/>
            <person name="Borneman A.R."/>
        </authorList>
    </citation>
    <scope>NUCLEOTIDE SEQUENCE [LARGE SCALE GENOMIC DNA]</scope>
    <source>
        <strain evidence="2">AWRI1</strain>
        <tissue evidence="2">Single Adult Female</tissue>
    </source>
</reference>
<name>A0AAN9YAQ2_9HEMI</name>
<accession>A0AAN9YAQ2</accession>